<sequence>MTHHAVDWSQLRHAYGPADGIPALFARLAGGQEDEEVWHDLWSALCHQGTVYEASYAALPVLADIATGRAPGERKQAVLMAGLIVAEADTAQRGLYASQITELTPAARACLIEVPADEPETFVYLAQSLLAFDNVPVWSQQLELLLEEFEAECPECGALTGIQLGEYANECEAELHPASPDELTGIGARIYTMAGDAGQDQVAEWVTRLFGLATCSECETRFVISESVTGQTCLASTWRTG</sequence>
<accession>A0ABV1WAI6</accession>
<name>A0ABV1WAI6_9ACTN</name>
<dbReference type="Proteomes" id="UP001458415">
    <property type="component" value="Unassembled WGS sequence"/>
</dbReference>
<reference evidence="1 2" key="1">
    <citation type="submission" date="2024-06" db="EMBL/GenBank/DDBJ databases">
        <title>The Natural Products Discovery Center: Release of the First 8490 Sequenced Strains for Exploring Actinobacteria Biosynthetic Diversity.</title>
        <authorList>
            <person name="Kalkreuter E."/>
            <person name="Kautsar S.A."/>
            <person name="Yang D."/>
            <person name="Bader C.D."/>
            <person name="Teijaro C.N."/>
            <person name="Fluegel L."/>
            <person name="Davis C.M."/>
            <person name="Simpson J.R."/>
            <person name="Lauterbach L."/>
            <person name="Steele A.D."/>
            <person name="Gui C."/>
            <person name="Meng S."/>
            <person name="Li G."/>
            <person name="Viehrig K."/>
            <person name="Ye F."/>
            <person name="Su P."/>
            <person name="Kiefer A.F."/>
            <person name="Nichols A."/>
            <person name="Cepeda A.J."/>
            <person name="Yan W."/>
            <person name="Fan B."/>
            <person name="Jiang Y."/>
            <person name="Adhikari A."/>
            <person name="Zheng C.-J."/>
            <person name="Schuster L."/>
            <person name="Cowan T.M."/>
            <person name="Smanski M.J."/>
            <person name="Chevrette M.G."/>
            <person name="De Carvalho L.P.S."/>
            <person name="Shen B."/>
        </authorList>
    </citation>
    <scope>NUCLEOTIDE SEQUENCE [LARGE SCALE GENOMIC DNA]</scope>
    <source>
        <strain evidence="1 2">NPDC000634</strain>
    </source>
</reference>
<organism evidence="1 2">
    <name type="scientific">Streptomyces carpinensis</name>
    <dbReference type="NCBI Taxonomy" id="66369"/>
    <lineage>
        <taxon>Bacteria</taxon>
        <taxon>Bacillati</taxon>
        <taxon>Actinomycetota</taxon>
        <taxon>Actinomycetes</taxon>
        <taxon>Kitasatosporales</taxon>
        <taxon>Streptomycetaceae</taxon>
        <taxon>Streptomyces</taxon>
    </lineage>
</organism>
<gene>
    <name evidence="1" type="ORF">ABT317_30580</name>
</gene>
<protein>
    <submittedName>
        <fullName evidence="1">Uncharacterized protein</fullName>
    </submittedName>
</protein>
<evidence type="ECO:0000313" key="1">
    <source>
        <dbReference type="EMBL" id="MER6981203.1"/>
    </source>
</evidence>
<dbReference type="EMBL" id="JBEPCU010000712">
    <property type="protein sequence ID" value="MER6981203.1"/>
    <property type="molecule type" value="Genomic_DNA"/>
</dbReference>
<evidence type="ECO:0000313" key="2">
    <source>
        <dbReference type="Proteomes" id="UP001458415"/>
    </source>
</evidence>
<comment type="caution">
    <text evidence="1">The sequence shown here is derived from an EMBL/GenBank/DDBJ whole genome shotgun (WGS) entry which is preliminary data.</text>
</comment>
<proteinExistence type="predicted"/>
<keyword evidence="2" id="KW-1185">Reference proteome</keyword>